<name>R0K232_ANAPL</name>
<dbReference type="EMBL" id="KB742840">
    <property type="protein sequence ID" value="EOB03687.1"/>
    <property type="molecule type" value="Genomic_DNA"/>
</dbReference>
<keyword evidence="3" id="KW-1185">Reference proteome</keyword>
<protein>
    <submittedName>
        <fullName evidence="2">Uncharacterized protein</fullName>
    </submittedName>
</protein>
<feature type="region of interest" description="Disordered" evidence="1">
    <location>
        <begin position="252"/>
        <end position="271"/>
    </location>
</feature>
<evidence type="ECO:0000313" key="2">
    <source>
        <dbReference type="EMBL" id="EOB03687.1"/>
    </source>
</evidence>
<evidence type="ECO:0000313" key="3">
    <source>
        <dbReference type="Proteomes" id="UP000296049"/>
    </source>
</evidence>
<sequence>MLLESNEPGPFLLFGSEAEDLEGMGLDEGRGRKQAEKEEIIATRPGSWYYHDKAGTKQEGAVPAEQLALGALQSLPVASLGGEPLDESRGTSRVHTGAVERGWQVCARQGGGKGLAGGICWAGGRCQTSYEVSARHGKRISGGIRCLGESGGALAAGEQLEPSRSHSCGELSYSASKMTFFCASLIRTWNNADIGAWLWLQRAEEQRGPFICRGGEGLSGGRTGFSPHASARCSPSIVPKLRVVPRCLGTLQSPSEPCPKDHAEDKGGRHRGPLPLQTKVLLVLLLLRRLSLVPAAFPCRRAEGNICSYAMAVFAAFIRAEKPGPLLILRDVALVGACPGDPAAPPAPPALMYLPCSICQSRSFGLRWLELVGADVLVFRDMHVCYLAL</sequence>
<feature type="compositionally biased region" description="Basic and acidic residues" evidence="1">
    <location>
        <begin position="258"/>
        <end position="267"/>
    </location>
</feature>
<dbReference type="AlphaFoldDB" id="R0K232"/>
<gene>
    <name evidence="2" type="ORF">Anapl_01778</name>
</gene>
<reference evidence="3" key="1">
    <citation type="journal article" date="2013" name="Nat. Genet.">
        <title>The duck genome and transcriptome provide insight into an avian influenza virus reservoir species.</title>
        <authorList>
            <person name="Huang Y."/>
            <person name="Li Y."/>
            <person name="Burt D.W."/>
            <person name="Chen H."/>
            <person name="Zhang Y."/>
            <person name="Qian W."/>
            <person name="Kim H."/>
            <person name="Gan S."/>
            <person name="Zhao Y."/>
            <person name="Li J."/>
            <person name="Yi K."/>
            <person name="Feng H."/>
            <person name="Zhu P."/>
            <person name="Li B."/>
            <person name="Liu Q."/>
            <person name="Fairley S."/>
            <person name="Magor K.E."/>
            <person name="Du Z."/>
            <person name="Hu X."/>
            <person name="Goodman L."/>
            <person name="Tafer H."/>
            <person name="Vignal A."/>
            <person name="Lee T."/>
            <person name="Kim K.W."/>
            <person name="Sheng Z."/>
            <person name="An Y."/>
            <person name="Searle S."/>
            <person name="Herrero J."/>
            <person name="Groenen M.A."/>
            <person name="Crooijmans R.P."/>
            <person name="Faraut T."/>
            <person name="Cai Q."/>
            <person name="Webster R.G."/>
            <person name="Aldridge J.R."/>
            <person name="Warren W.C."/>
            <person name="Bartschat S."/>
            <person name="Kehr S."/>
            <person name="Marz M."/>
            <person name="Stadler P.F."/>
            <person name="Smith J."/>
            <person name="Kraus R.H."/>
            <person name="Zhao Y."/>
            <person name="Ren L."/>
            <person name="Fei J."/>
            <person name="Morisson M."/>
            <person name="Kaiser P."/>
            <person name="Griffin D.K."/>
            <person name="Rao M."/>
            <person name="Pitel F."/>
            <person name="Wang J."/>
            <person name="Li N."/>
        </authorList>
    </citation>
    <scope>NUCLEOTIDE SEQUENCE [LARGE SCALE GENOMIC DNA]</scope>
</reference>
<dbReference type="Proteomes" id="UP000296049">
    <property type="component" value="Unassembled WGS sequence"/>
</dbReference>
<organism evidence="2 3">
    <name type="scientific">Anas platyrhynchos</name>
    <name type="common">Mallard</name>
    <name type="synonym">Anas boschas</name>
    <dbReference type="NCBI Taxonomy" id="8839"/>
    <lineage>
        <taxon>Eukaryota</taxon>
        <taxon>Metazoa</taxon>
        <taxon>Chordata</taxon>
        <taxon>Craniata</taxon>
        <taxon>Vertebrata</taxon>
        <taxon>Euteleostomi</taxon>
        <taxon>Archelosauria</taxon>
        <taxon>Archosauria</taxon>
        <taxon>Dinosauria</taxon>
        <taxon>Saurischia</taxon>
        <taxon>Theropoda</taxon>
        <taxon>Coelurosauria</taxon>
        <taxon>Aves</taxon>
        <taxon>Neognathae</taxon>
        <taxon>Galloanserae</taxon>
        <taxon>Anseriformes</taxon>
        <taxon>Anatidae</taxon>
        <taxon>Anatinae</taxon>
        <taxon>Anas</taxon>
    </lineage>
</organism>
<proteinExistence type="predicted"/>
<accession>R0K232</accession>
<evidence type="ECO:0000256" key="1">
    <source>
        <dbReference type="SAM" id="MobiDB-lite"/>
    </source>
</evidence>